<accession>A0ABU6XPI4</accession>
<feature type="region of interest" description="Disordered" evidence="1">
    <location>
        <begin position="1"/>
        <end position="60"/>
    </location>
</feature>
<dbReference type="Proteomes" id="UP001341840">
    <property type="component" value="Unassembled WGS sequence"/>
</dbReference>
<organism evidence="2 3">
    <name type="scientific">Stylosanthes scabra</name>
    <dbReference type="NCBI Taxonomy" id="79078"/>
    <lineage>
        <taxon>Eukaryota</taxon>
        <taxon>Viridiplantae</taxon>
        <taxon>Streptophyta</taxon>
        <taxon>Embryophyta</taxon>
        <taxon>Tracheophyta</taxon>
        <taxon>Spermatophyta</taxon>
        <taxon>Magnoliopsida</taxon>
        <taxon>eudicotyledons</taxon>
        <taxon>Gunneridae</taxon>
        <taxon>Pentapetalae</taxon>
        <taxon>rosids</taxon>
        <taxon>fabids</taxon>
        <taxon>Fabales</taxon>
        <taxon>Fabaceae</taxon>
        <taxon>Papilionoideae</taxon>
        <taxon>50 kb inversion clade</taxon>
        <taxon>dalbergioids sensu lato</taxon>
        <taxon>Dalbergieae</taxon>
        <taxon>Pterocarpus clade</taxon>
        <taxon>Stylosanthes</taxon>
    </lineage>
</organism>
<dbReference type="EMBL" id="JASCZI010212355">
    <property type="protein sequence ID" value="MED6199225.1"/>
    <property type="molecule type" value="Genomic_DNA"/>
</dbReference>
<feature type="compositionally biased region" description="Basic and acidic residues" evidence="1">
    <location>
        <begin position="42"/>
        <end position="60"/>
    </location>
</feature>
<evidence type="ECO:0000313" key="3">
    <source>
        <dbReference type="Proteomes" id="UP001341840"/>
    </source>
</evidence>
<keyword evidence="3" id="KW-1185">Reference proteome</keyword>
<sequence>YKAEEIDNTNASIVEGDEDNSDRGSRSGVDELWSAAGDDESERWSRCRSEVEAKTSRPYE</sequence>
<reference evidence="2 3" key="1">
    <citation type="journal article" date="2023" name="Plants (Basel)">
        <title>Bridging the Gap: Combining Genomics and Transcriptomics Approaches to Understand Stylosanthes scabra, an Orphan Legume from the Brazilian Caatinga.</title>
        <authorList>
            <person name="Ferreira-Neto J.R.C."/>
            <person name="da Silva M.D."/>
            <person name="Binneck E."/>
            <person name="de Melo N.F."/>
            <person name="da Silva R.H."/>
            <person name="de Melo A.L.T.M."/>
            <person name="Pandolfi V."/>
            <person name="Bustamante F.O."/>
            <person name="Brasileiro-Vidal A.C."/>
            <person name="Benko-Iseppon A.M."/>
        </authorList>
    </citation>
    <scope>NUCLEOTIDE SEQUENCE [LARGE SCALE GENOMIC DNA]</scope>
    <source>
        <tissue evidence="2">Leaves</tissue>
    </source>
</reference>
<protein>
    <submittedName>
        <fullName evidence="2">Uncharacterized protein</fullName>
    </submittedName>
</protein>
<name>A0ABU6XPI4_9FABA</name>
<evidence type="ECO:0000313" key="2">
    <source>
        <dbReference type="EMBL" id="MED6199225.1"/>
    </source>
</evidence>
<feature type="non-terminal residue" evidence="2">
    <location>
        <position position="1"/>
    </location>
</feature>
<gene>
    <name evidence="2" type="ORF">PIB30_073923</name>
</gene>
<evidence type="ECO:0000256" key="1">
    <source>
        <dbReference type="SAM" id="MobiDB-lite"/>
    </source>
</evidence>
<comment type="caution">
    <text evidence="2">The sequence shown here is derived from an EMBL/GenBank/DDBJ whole genome shotgun (WGS) entry which is preliminary data.</text>
</comment>
<proteinExistence type="predicted"/>